<dbReference type="EMBL" id="JBBHLI010000003">
    <property type="protein sequence ID" value="MEK9500879.1"/>
    <property type="molecule type" value="Genomic_DNA"/>
</dbReference>
<keyword evidence="2" id="KW-1185">Reference proteome</keyword>
<evidence type="ECO:0008006" key="3">
    <source>
        <dbReference type="Google" id="ProtNLM"/>
    </source>
</evidence>
<proteinExistence type="predicted"/>
<comment type="caution">
    <text evidence="1">The sequence shown here is derived from an EMBL/GenBank/DDBJ whole genome shotgun (WGS) entry which is preliminary data.</text>
</comment>
<reference evidence="1 2" key="1">
    <citation type="submission" date="2024-02" db="EMBL/GenBank/DDBJ databases">
        <title>A novel Gemmatimonadota bacterium.</title>
        <authorList>
            <person name="Du Z.-J."/>
            <person name="Ye Y.-Q."/>
        </authorList>
    </citation>
    <scope>NUCLEOTIDE SEQUENCE [LARGE SCALE GENOMIC DNA]</scope>
    <source>
        <strain evidence="1 2">DH-20</strain>
    </source>
</reference>
<organism evidence="1 2">
    <name type="scientific">Gaopeijia maritima</name>
    <dbReference type="NCBI Taxonomy" id="3119007"/>
    <lineage>
        <taxon>Bacteria</taxon>
        <taxon>Pseudomonadati</taxon>
        <taxon>Gemmatimonadota</taxon>
        <taxon>Longimicrobiia</taxon>
        <taxon>Gaopeijiales</taxon>
        <taxon>Gaopeijiaceae</taxon>
        <taxon>Gaopeijia</taxon>
    </lineage>
</organism>
<dbReference type="Proteomes" id="UP001484239">
    <property type="component" value="Unassembled WGS sequence"/>
</dbReference>
<protein>
    <recommendedName>
        <fullName evidence="3">6-bladed beta-propeller</fullName>
    </recommendedName>
</protein>
<dbReference type="PROSITE" id="PS51257">
    <property type="entry name" value="PROKAR_LIPOPROTEIN"/>
    <property type="match status" value="1"/>
</dbReference>
<sequence length="378" mass="41177">MARAVLALSAALIVGCDGPPLPAPEAGLAPRATLEPIHTIGDDETADPMYLFGWLRSATLAPDGAVVVADGQAQQVRLYDREGRFSHLLAREGEGPGEVQRVSAVRYLGGDTVAIYDIRWPRLTLVSLEGEVHASLEVNYVRGRQLADGFVGRSSGGWWVFTGSTFGPNGSRDTAHHYRWRDTATPLEPVLELPSTHRFLRAGDDRMGGGRPHPLAATVQRALVDDSLFATDGVDSVVVVPLDGSVGRSFALPSRGEVEVDEALDAIERYRTSEGEPTNYDEVPLLDRVPRVDALMSDDQGRLWFQWYEAEHDSSWGSGRVGGEWVVTSLDGEPLFEVAFPEGLHPLEVRGDRLLGRFVSPLGVESVAVYRLRLPPPP</sequence>
<gene>
    <name evidence="1" type="ORF">WI372_07815</name>
</gene>
<accession>A0ABU9E839</accession>
<name>A0ABU9E839_9BACT</name>
<dbReference type="SUPFAM" id="SSF63829">
    <property type="entry name" value="Calcium-dependent phosphotriesterase"/>
    <property type="match status" value="1"/>
</dbReference>
<evidence type="ECO:0000313" key="2">
    <source>
        <dbReference type="Proteomes" id="UP001484239"/>
    </source>
</evidence>
<evidence type="ECO:0000313" key="1">
    <source>
        <dbReference type="EMBL" id="MEK9500879.1"/>
    </source>
</evidence>